<name>A0A6H5HTJ0_9HEMI</name>
<reference evidence="2 3" key="1">
    <citation type="submission" date="2020-02" db="EMBL/GenBank/DDBJ databases">
        <authorList>
            <person name="Ferguson B K."/>
        </authorList>
    </citation>
    <scope>NUCLEOTIDE SEQUENCE [LARGE SCALE GENOMIC DNA]</scope>
</reference>
<feature type="region of interest" description="Disordered" evidence="1">
    <location>
        <begin position="23"/>
        <end position="116"/>
    </location>
</feature>
<accession>A0A6H5HTJ0</accession>
<protein>
    <submittedName>
        <fullName evidence="2">Uncharacterized protein</fullName>
    </submittedName>
</protein>
<feature type="non-terminal residue" evidence="2">
    <location>
        <position position="116"/>
    </location>
</feature>
<dbReference type="AlphaFoldDB" id="A0A6H5HTJ0"/>
<organism evidence="2 3">
    <name type="scientific">Nesidiocoris tenuis</name>
    <dbReference type="NCBI Taxonomy" id="355587"/>
    <lineage>
        <taxon>Eukaryota</taxon>
        <taxon>Metazoa</taxon>
        <taxon>Ecdysozoa</taxon>
        <taxon>Arthropoda</taxon>
        <taxon>Hexapoda</taxon>
        <taxon>Insecta</taxon>
        <taxon>Pterygota</taxon>
        <taxon>Neoptera</taxon>
        <taxon>Paraneoptera</taxon>
        <taxon>Hemiptera</taxon>
        <taxon>Heteroptera</taxon>
        <taxon>Panheteroptera</taxon>
        <taxon>Cimicomorpha</taxon>
        <taxon>Miridae</taxon>
        <taxon>Dicyphina</taxon>
        <taxon>Nesidiocoris</taxon>
    </lineage>
</organism>
<evidence type="ECO:0000313" key="2">
    <source>
        <dbReference type="EMBL" id="CAB0020037.1"/>
    </source>
</evidence>
<proteinExistence type="predicted"/>
<dbReference type="Proteomes" id="UP000479000">
    <property type="component" value="Unassembled WGS sequence"/>
</dbReference>
<feature type="compositionally biased region" description="Basic residues" evidence="1">
    <location>
        <begin position="84"/>
        <end position="94"/>
    </location>
</feature>
<keyword evidence="3" id="KW-1185">Reference proteome</keyword>
<dbReference type="EMBL" id="CADCXU010034833">
    <property type="protein sequence ID" value="CAB0020037.1"/>
    <property type="molecule type" value="Genomic_DNA"/>
</dbReference>
<gene>
    <name evidence="2" type="ORF">NTEN_LOCUS23652</name>
</gene>
<evidence type="ECO:0000256" key="1">
    <source>
        <dbReference type="SAM" id="MobiDB-lite"/>
    </source>
</evidence>
<sequence length="116" mass="13220">MYKNRKNDPGIVEEMKYRLNIVRHRNTRKTPVSQDMSGRERGSRICSRSTVTVFSHRTDGKPLPASGQNRPARRIRVAVITAAPHRRNARKTPSRKGGQSSPRSCPSPRFIRRQSA</sequence>
<feature type="compositionally biased region" description="Polar residues" evidence="1">
    <location>
        <begin position="46"/>
        <end position="55"/>
    </location>
</feature>
<evidence type="ECO:0000313" key="3">
    <source>
        <dbReference type="Proteomes" id="UP000479000"/>
    </source>
</evidence>